<comment type="caution">
    <text evidence="2">The sequence shown here is derived from an EMBL/GenBank/DDBJ whole genome shotgun (WGS) entry which is preliminary data.</text>
</comment>
<sequence length="143" mass="16913">MDLDKKEIVVSQGKRPFWQIIIASLLFTLSFFFLFYGFYKFYLMGLHEANTKVIKGNVSFFSLSIYAFLGGLHFSVYKTIFINTEKQKLKTQFSVGNIKVNYHSEVPELKYVSVFKNPNSDFIEVNLWYGKNKHFNVYNYEKH</sequence>
<accession>A0ABP7W3L4</accession>
<keyword evidence="1" id="KW-0472">Membrane</keyword>
<dbReference type="RefSeq" id="WP_344817301.1">
    <property type="nucleotide sequence ID" value="NZ_BAABCT010000011.1"/>
</dbReference>
<dbReference type="EMBL" id="BAABCT010000011">
    <property type="protein sequence ID" value="GAA4080337.1"/>
    <property type="molecule type" value="Genomic_DNA"/>
</dbReference>
<evidence type="ECO:0000313" key="2">
    <source>
        <dbReference type="EMBL" id="GAA4080337.1"/>
    </source>
</evidence>
<feature type="transmembrane region" description="Helical" evidence="1">
    <location>
        <begin position="20"/>
        <end position="39"/>
    </location>
</feature>
<evidence type="ECO:0000256" key="1">
    <source>
        <dbReference type="SAM" id="Phobius"/>
    </source>
</evidence>
<dbReference type="Proteomes" id="UP001500367">
    <property type="component" value="Unassembled WGS sequence"/>
</dbReference>
<protein>
    <submittedName>
        <fullName evidence="2">Uncharacterized protein</fullName>
    </submittedName>
</protein>
<keyword evidence="1" id="KW-1133">Transmembrane helix</keyword>
<keyword evidence="1" id="KW-0812">Transmembrane</keyword>
<keyword evidence="3" id="KW-1185">Reference proteome</keyword>
<name>A0ABP7W3L4_9FLAO</name>
<feature type="transmembrane region" description="Helical" evidence="1">
    <location>
        <begin position="59"/>
        <end position="80"/>
    </location>
</feature>
<evidence type="ECO:0000313" key="3">
    <source>
        <dbReference type="Proteomes" id="UP001500367"/>
    </source>
</evidence>
<organism evidence="2 3">
    <name type="scientific">Flavobacterium cheonanense</name>
    <dbReference type="NCBI Taxonomy" id="706183"/>
    <lineage>
        <taxon>Bacteria</taxon>
        <taxon>Pseudomonadati</taxon>
        <taxon>Bacteroidota</taxon>
        <taxon>Flavobacteriia</taxon>
        <taxon>Flavobacteriales</taxon>
        <taxon>Flavobacteriaceae</taxon>
        <taxon>Flavobacterium</taxon>
    </lineage>
</organism>
<reference evidence="3" key="1">
    <citation type="journal article" date="2019" name="Int. J. Syst. Evol. Microbiol.">
        <title>The Global Catalogue of Microorganisms (GCM) 10K type strain sequencing project: providing services to taxonomists for standard genome sequencing and annotation.</title>
        <authorList>
            <consortium name="The Broad Institute Genomics Platform"/>
            <consortium name="The Broad Institute Genome Sequencing Center for Infectious Disease"/>
            <person name="Wu L."/>
            <person name="Ma J."/>
        </authorList>
    </citation>
    <scope>NUCLEOTIDE SEQUENCE [LARGE SCALE GENOMIC DNA]</scope>
    <source>
        <strain evidence="3">JCM 17069</strain>
    </source>
</reference>
<gene>
    <name evidence="2" type="ORF">GCM10022389_28070</name>
</gene>
<proteinExistence type="predicted"/>